<feature type="region of interest" description="Disordered" evidence="1">
    <location>
        <begin position="106"/>
        <end position="129"/>
    </location>
</feature>
<protein>
    <submittedName>
        <fullName evidence="2">Uncharacterized protein</fullName>
    </submittedName>
</protein>
<name>A0A2T0LR31_9PSEU</name>
<reference evidence="2 3" key="1">
    <citation type="submission" date="2018-03" db="EMBL/GenBank/DDBJ databases">
        <title>Genomic Encyclopedia of Type Strains, Phase III (KMG-III): the genomes of soil and plant-associated and newly described type strains.</title>
        <authorList>
            <person name="Whitman W."/>
        </authorList>
    </citation>
    <scope>NUCLEOTIDE SEQUENCE [LARGE SCALE GENOMIC DNA]</scope>
    <source>
        <strain evidence="2 3">CGMCC 4.7125</strain>
    </source>
</reference>
<comment type="caution">
    <text evidence="2">The sequence shown here is derived from an EMBL/GenBank/DDBJ whole genome shotgun (WGS) entry which is preliminary data.</text>
</comment>
<proteinExistence type="predicted"/>
<evidence type="ECO:0000313" key="2">
    <source>
        <dbReference type="EMBL" id="PRX45961.1"/>
    </source>
</evidence>
<sequence length="348" mass="36912">MDVTDLTALLLRRIPVRPLVVTVPGGTGARLRVERLIRTRGWYPAASPAEANLLVVAGPATGEPADAVEHVWEQLPAPRARAAVLDPGHADGELAAAEATLRDAFRQRRPAPDSVHGGAEPEMAGRGEDRDGLTLDQLHVPLGPVLPGWPAGLVVRTVLQGDVLQEAEVDTPGLAEAGGRTWWWGEGPGPPGRRRAARHLDTAATLLSIAGDDRAAVAARRLRDGVLTGLAAAEVARPLHQWARRVRRSPLLRWSLAGVGAVPADAAPPPELAGDALARLRRHATAAEAALDRFDQDVPLPDWAEQAQWTVEALPWLLRGSELALARLTVASLDPDLEALAAREVAGA</sequence>
<evidence type="ECO:0000313" key="3">
    <source>
        <dbReference type="Proteomes" id="UP000238362"/>
    </source>
</evidence>
<evidence type="ECO:0000256" key="1">
    <source>
        <dbReference type="SAM" id="MobiDB-lite"/>
    </source>
</evidence>
<gene>
    <name evidence="2" type="ORF">B0I33_108108</name>
</gene>
<dbReference type="Proteomes" id="UP000238362">
    <property type="component" value="Unassembled WGS sequence"/>
</dbReference>
<dbReference type="AlphaFoldDB" id="A0A2T0LR31"/>
<keyword evidence="3" id="KW-1185">Reference proteome</keyword>
<dbReference type="EMBL" id="PVNH01000008">
    <property type="protein sequence ID" value="PRX45961.1"/>
    <property type="molecule type" value="Genomic_DNA"/>
</dbReference>
<dbReference type="RefSeq" id="WP_245900849.1">
    <property type="nucleotide sequence ID" value="NZ_PVNH01000008.1"/>
</dbReference>
<organism evidence="2 3">
    <name type="scientific">Prauserella shujinwangii</name>
    <dbReference type="NCBI Taxonomy" id="1453103"/>
    <lineage>
        <taxon>Bacteria</taxon>
        <taxon>Bacillati</taxon>
        <taxon>Actinomycetota</taxon>
        <taxon>Actinomycetes</taxon>
        <taxon>Pseudonocardiales</taxon>
        <taxon>Pseudonocardiaceae</taxon>
        <taxon>Prauserella</taxon>
    </lineage>
</organism>
<dbReference type="SUPFAM" id="SSF56770">
    <property type="entry name" value="HydA/Nqo6-like"/>
    <property type="match status" value="1"/>
</dbReference>
<accession>A0A2T0LR31</accession>